<evidence type="ECO:0000256" key="3">
    <source>
        <dbReference type="ARBA" id="ARBA00038471"/>
    </source>
</evidence>
<comment type="caution">
    <text evidence="6">The sequence shown here is derived from an EMBL/GenBank/DDBJ whole genome shotgun (WGS) entry which is preliminary data.</text>
</comment>
<accession>A0AAP0FYD6</accession>
<evidence type="ECO:0000313" key="7">
    <source>
        <dbReference type="Proteomes" id="UP001418222"/>
    </source>
</evidence>
<evidence type="ECO:0000256" key="1">
    <source>
        <dbReference type="ARBA" id="ARBA00022729"/>
    </source>
</evidence>
<feature type="region of interest" description="Disordered" evidence="4">
    <location>
        <begin position="1"/>
        <end position="20"/>
    </location>
</feature>
<keyword evidence="2" id="KW-1015">Disulfide bond</keyword>
<evidence type="ECO:0000259" key="5">
    <source>
        <dbReference type="Pfam" id="PF04043"/>
    </source>
</evidence>
<dbReference type="PANTHER" id="PTHR35357:SF8">
    <property type="entry name" value="OS01G0111000 PROTEIN"/>
    <property type="match status" value="1"/>
</dbReference>
<evidence type="ECO:0000256" key="2">
    <source>
        <dbReference type="ARBA" id="ARBA00023157"/>
    </source>
</evidence>
<dbReference type="NCBIfam" id="TIGR01614">
    <property type="entry name" value="PME_inhib"/>
    <property type="match status" value="1"/>
</dbReference>
<evidence type="ECO:0000256" key="4">
    <source>
        <dbReference type="SAM" id="MobiDB-lite"/>
    </source>
</evidence>
<dbReference type="InterPro" id="IPR035513">
    <property type="entry name" value="Invertase/methylesterase_inhib"/>
</dbReference>
<dbReference type="Gene3D" id="1.20.140.40">
    <property type="entry name" value="Invertase/pectin methylesterase inhibitor family protein"/>
    <property type="match status" value="1"/>
</dbReference>
<keyword evidence="1" id="KW-0732">Signal</keyword>
<dbReference type="GO" id="GO:0004857">
    <property type="term" value="F:enzyme inhibitor activity"/>
    <property type="evidence" value="ECO:0007669"/>
    <property type="project" value="InterPro"/>
</dbReference>
<sequence length="97" mass="10112">MDAVNLTAANATDSLSTSTSDNAFVRSALRKCSTMYAAASPDLRRSTEAAESRNYTAAAVVLSAVLSIPSACDETFVTEDGVAVASPIYQEGEQCLL</sequence>
<feature type="compositionally biased region" description="Polar residues" evidence="4">
    <location>
        <begin position="7"/>
        <end position="20"/>
    </location>
</feature>
<dbReference type="EMBL" id="JBBWWQ010000016">
    <property type="protein sequence ID" value="KAK8925739.1"/>
    <property type="molecule type" value="Genomic_DNA"/>
</dbReference>
<dbReference type="InterPro" id="IPR006501">
    <property type="entry name" value="Pectinesterase_inhib_dom"/>
</dbReference>
<dbReference type="SUPFAM" id="SSF101148">
    <property type="entry name" value="Plant invertase/pectin methylesterase inhibitor"/>
    <property type="match status" value="1"/>
</dbReference>
<feature type="domain" description="Pectinesterase inhibitor" evidence="5">
    <location>
        <begin position="3"/>
        <end position="79"/>
    </location>
</feature>
<dbReference type="Proteomes" id="UP001418222">
    <property type="component" value="Unassembled WGS sequence"/>
</dbReference>
<evidence type="ECO:0000313" key="6">
    <source>
        <dbReference type="EMBL" id="KAK8925739.1"/>
    </source>
</evidence>
<name>A0AAP0FYD6_9ASPA</name>
<gene>
    <name evidence="6" type="ORF">KSP39_PZI018831</name>
</gene>
<protein>
    <recommendedName>
        <fullName evidence="5">Pectinesterase inhibitor domain-containing protein</fullName>
    </recommendedName>
</protein>
<keyword evidence="7" id="KW-1185">Reference proteome</keyword>
<dbReference type="AlphaFoldDB" id="A0AAP0FYD6"/>
<organism evidence="6 7">
    <name type="scientific">Platanthera zijinensis</name>
    <dbReference type="NCBI Taxonomy" id="2320716"/>
    <lineage>
        <taxon>Eukaryota</taxon>
        <taxon>Viridiplantae</taxon>
        <taxon>Streptophyta</taxon>
        <taxon>Embryophyta</taxon>
        <taxon>Tracheophyta</taxon>
        <taxon>Spermatophyta</taxon>
        <taxon>Magnoliopsida</taxon>
        <taxon>Liliopsida</taxon>
        <taxon>Asparagales</taxon>
        <taxon>Orchidaceae</taxon>
        <taxon>Orchidoideae</taxon>
        <taxon>Orchideae</taxon>
        <taxon>Orchidinae</taxon>
        <taxon>Platanthera</taxon>
    </lineage>
</organism>
<dbReference type="Pfam" id="PF04043">
    <property type="entry name" value="PMEI"/>
    <property type="match status" value="1"/>
</dbReference>
<dbReference type="PANTHER" id="PTHR35357">
    <property type="entry name" value="OS02G0537100 PROTEIN"/>
    <property type="match status" value="1"/>
</dbReference>
<comment type="similarity">
    <text evidence="3">Belongs to the PMEI family.</text>
</comment>
<proteinExistence type="inferred from homology"/>
<reference evidence="6 7" key="1">
    <citation type="journal article" date="2022" name="Nat. Plants">
        <title>Genomes of leafy and leafless Platanthera orchids illuminate the evolution of mycoheterotrophy.</title>
        <authorList>
            <person name="Li M.H."/>
            <person name="Liu K.W."/>
            <person name="Li Z."/>
            <person name="Lu H.C."/>
            <person name="Ye Q.L."/>
            <person name="Zhang D."/>
            <person name="Wang J.Y."/>
            <person name="Li Y.F."/>
            <person name="Zhong Z.M."/>
            <person name="Liu X."/>
            <person name="Yu X."/>
            <person name="Liu D.K."/>
            <person name="Tu X.D."/>
            <person name="Liu B."/>
            <person name="Hao Y."/>
            <person name="Liao X.Y."/>
            <person name="Jiang Y.T."/>
            <person name="Sun W.H."/>
            <person name="Chen J."/>
            <person name="Chen Y.Q."/>
            <person name="Ai Y."/>
            <person name="Zhai J.W."/>
            <person name="Wu S.S."/>
            <person name="Zhou Z."/>
            <person name="Hsiao Y.Y."/>
            <person name="Wu W.L."/>
            <person name="Chen Y.Y."/>
            <person name="Lin Y.F."/>
            <person name="Hsu J.L."/>
            <person name="Li C.Y."/>
            <person name="Wang Z.W."/>
            <person name="Zhao X."/>
            <person name="Zhong W.Y."/>
            <person name="Ma X.K."/>
            <person name="Ma L."/>
            <person name="Huang J."/>
            <person name="Chen G.Z."/>
            <person name="Huang M.Z."/>
            <person name="Huang L."/>
            <person name="Peng D.H."/>
            <person name="Luo Y.B."/>
            <person name="Zou S.Q."/>
            <person name="Chen S.P."/>
            <person name="Lan S."/>
            <person name="Tsai W.C."/>
            <person name="Van de Peer Y."/>
            <person name="Liu Z.J."/>
        </authorList>
    </citation>
    <scope>NUCLEOTIDE SEQUENCE [LARGE SCALE GENOMIC DNA]</scope>
    <source>
        <strain evidence="6">Lor287</strain>
    </source>
</reference>